<keyword evidence="9" id="KW-0812">Transmembrane</keyword>
<dbReference type="GO" id="GO:0046872">
    <property type="term" value="F:metal ion binding"/>
    <property type="evidence" value="ECO:0007669"/>
    <property type="project" value="UniProtKB-KW"/>
</dbReference>
<evidence type="ECO:0000256" key="7">
    <source>
        <dbReference type="PIRSR" id="PIRSR627057-2"/>
    </source>
</evidence>
<sequence length="425" mass="50039">MKIMEDSLQQSGYLFIFLVIIVNLFEIFLEFLNLRNLSIKNLEKIKEIFPIDNPISLIKYQKSKIALQMVKGIVEILVFFYLFSTNIIQSISTEIYKLHTFEFLKSFMLFVSFYTIFKVIELPFVIIDTFYIEKIFGFSKITKKLFLKDIFLQTIIGLVILFLILFAITTFIHLTGAFWWIYASFFIILLNFFILYIYPIFIAPLFNKFTSLSDTELESKIKEILEKTGFFLENVFVMDASKRSTHSNAFFTGFGKKKRLVLFDTFLQNHNHPEIISVLCHELGHFKHKHIFKMFLFNAGAIILAMFISAKLLQLNYIYFMFGFKNSLYNGLFIVFTIFLPIGSIILKLIFMPISRANEYQADEFAINLTKDPETFKNTLIKLYKDNLSNPIPHPLYVFFNYSHPPLIERIKHILKYSEKVISKT</sequence>
<evidence type="ECO:0000313" key="12">
    <source>
        <dbReference type="EMBL" id="HHI64963.1"/>
    </source>
</evidence>
<dbReference type="GO" id="GO:0071586">
    <property type="term" value="P:CAAX-box protein processing"/>
    <property type="evidence" value="ECO:0007669"/>
    <property type="project" value="InterPro"/>
</dbReference>
<keyword evidence="3 8" id="KW-0378">Hydrolase</keyword>
<feature type="transmembrane region" description="Helical" evidence="9">
    <location>
        <begin position="12"/>
        <end position="32"/>
    </location>
</feature>
<feature type="active site" description="Proton donor" evidence="6">
    <location>
        <position position="363"/>
    </location>
</feature>
<evidence type="ECO:0000259" key="11">
    <source>
        <dbReference type="Pfam" id="PF16491"/>
    </source>
</evidence>
<dbReference type="InterPro" id="IPR032456">
    <property type="entry name" value="Peptidase_M48_N"/>
</dbReference>
<dbReference type="CDD" id="cd07343">
    <property type="entry name" value="M48A_Zmpste24p_like"/>
    <property type="match status" value="1"/>
</dbReference>
<proteinExistence type="inferred from homology"/>
<feature type="binding site" evidence="7">
    <location>
        <position position="285"/>
    </location>
    <ligand>
        <name>Zn(2+)</name>
        <dbReference type="ChEBI" id="CHEBI:29105"/>
        <note>catalytic</note>
    </ligand>
</feature>
<evidence type="ECO:0000256" key="5">
    <source>
        <dbReference type="ARBA" id="ARBA00023049"/>
    </source>
</evidence>
<evidence type="ECO:0000256" key="1">
    <source>
        <dbReference type="ARBA" id="ARBA00022670"/>
    </source>
</evidence>
<feature type="transmembrane region" description="Helical" evidence="9">
    <location>
        <begin position="328"/>
        <end position="351"/>
    </location>
</feature>
<gene>
    <name evidence="12" type="ORF">ENL70_00255</name>
</gene>
<feature type="active site" evidence="6">
    <location>
        <position position="282"/>
    </location>
</feature>
<keyword evidence="4 7" id="KW-0862">Zinc</keyword>
<dbReference type="FunFam" id="3.30.2010.10:FF:000010">
    <property type="entry name" value="M48 family peptidase"/>
    <property type="match status" value="1"/>
</dbReference>
<dbReference type="InterPro" id="IPR001915">
    <property type="entry name" value="Peptidase_M48"/>
</dbReference>
<evidence type="ECO:0000256" key="4">
    <source>
        <dbReference type="ARBA" id="ARBA00022833"/>
    </source>
</evidence>
<organism evidence="12">
    <name type="scientific">Thermodesulfobium narugense</name>
    <dbReference type="NCBI Taxonomy" id="184064"/>
    <lineage>
        <taxon>Bacteria</taxon>
        <taxon>Pseudomonadati</taxon>
        <taxon>Thermodesulfobiota</taxon>
        <taxon>Thermodesulfobiia</taxon>
        <taxon>Thermodesulfobiales</taxon>
        <taxon>Thermodesulfobiaceae</taxon>
        <taxon>Thermodesulfobium</taxon>
    </lineage>
</organism>
<accession>A0A7C5KCT3</accession>
<dbReference type="PANTHER" id="PTHR10120">
    <property type="entry name" value="CAAX PRENYL PROTEASE 1"/>
    <property type="match status" value="1"/>
</dbReference>
<keyword evidence="9" id="KW-1133">Transmembrane helix</keyword>
<evidence type="ECO:0000256" key="6">
    <source>
        <dbReference type="PIRSR" id="PIRSR627057-1"/>
    </source>
</evidence>
<keyword evidence="1 8" id="KW-0645">Protease</keyword>
<dbReference type="Pfam" id="PF01435">
    <property type="entry name" value="Peptidase_M48"/>
    <property type="match status" value="1"/>
</dbReference>
<feature type="binding site" evidence="7">
    <location>
        <position position="359"/>
    </location>
    <ligand>
        <name>Zn(2+)</name>
        <dbReference type="ChEBI" id="CHEBI:29105"/>
        <note>catalytic</note>
    </ligand>
</feature>
<evidence type="ECO:0000256" key="9">
    <source>
        <dbReference type="SAM" id="Phobius"/>
    </source>
</evidence>
<reference evidence="12" key="1">
    <citation type="journal article" date="2020" name="mSystems">
        <title>Genome- and Community-Level Interaction Insights into Carbon Utilization and Element Cycling Functions of Hydrothermarchaeota in Hydrothermal Sediment.</title>
        <authorList>
            <person name="Zhou Z."/>
            <person name="Liu Y."/>
            <person name="Xu W."/>
            <person name="Pan J."/>
            <person name="Luo Z.H."/>
            <person name="Li M."/>
        </authorList>
    </citation>
    <scope>NUCLEOTIDE SEQUENCE [LARGE SCALE GENOMIC DNA]</scope>
    <source>
        <strain evidence="12">SpSt-1019</strain>
    </source>
</reference>
<dbReference type="Pfam" id="PF16491">
    <property type="entry name" value="Peptidase_M48_N"/>
    <property type="match status" value="1"/>
</dbReference>
<feature type="transmembrane region" description="Helical" evidence="9">
    <location>
        <begin position="295"/>
        <end position="322"/>
    </location>
</feature>
<feature type="binding site" evidence="7">
    <location>
        <position position="281"/>
    </location>
    <ligand>
        <name>Zn(2+)</name>
        <dbReference type="ChEBI" id="CHEBI:29105"/>
        <note>catalytic</note>
    </ligand>
</feature>
<dbReference type="AlphaFoldDB" id="A0A7C5KCT3"/>
<comment type="caution">
    <text evidence="12">The sequence shown here is derived from an EMBL/GenBank/DDBJ whole genome shotgun (WGS) entry which is preliminary data.</text>
</comment>
<feature type="transmembrane region" description="Helical" evidence="9">
    <location>
        <begin position="150"/>
        <end position="172"/>
    </location>
</feature>
<evidence type="ECO:0000259" key="10">
    <source>
        <dbReference type="Pfam" id="PF01435"/>
    </source>
</evidence>
<dbReference type="EMBL" id="DRUY01000010">
    <property type="protein sequence ID" value="HHI64963.1"/>
    <property type="molecule type" value="Genomic_DNA"/>
</dbReference>
<feature type="domain" description="Peptidase M48" evidence="10">
    <location>
        <begin position="213"/>
        <end position="416"/>
    </location>
</feature>
<feature type="transmembrane region" description="Helical" evidence="9">
    <location>
        <begin position="108"/>
        <end position="130"/>
    </location>
</feature>
<comment type="cofactor">
    <cofactor evidence="7 8">
        <name>Zn(2+)</name>
        <dbReference type="ChEBI" id="CHEBI:29105"/>
    </cofactor>
    <text evidence="7 8">Binds 1 zinc ion per subunit.</text>
</comment>
<dbReference type="InterPro" id="IPR027057">
    <property type="entry name" value="CAXX_Prtase_1"/>
</dbReference>
<feature type="transmembrane region" description="Helical" evidence="9">
    <location>
        <begin position="178"/>
        <end position="198"/>
    </location>
</feature>
<name>A0A7C5KCT3_9BACT</name>
<comment type="similarity">
    <text evidence="8">Belongs to the peptidase M48 family.</text>
</comment>
<evidence type="ECO:0000256" key="8">
    <source>
        <dbReference type="RuleBase" id="RU003983"/>
    </source>
</evidence>
<feature type="domain" description="CAAX prenyl protease 1 N-terminal" evidence="11">
    <location>
        <begin position="59"/>
        <end position="208"/>
    </location>
</feature>
<protein>
    <submittedName>
        <fullName evidence="12">M48 family peptidase</fullName>
    </submittedName>
</protein>
<keyword evidence="2 7" id="KW-0479">Metal-binding</keyword>
<evidence type="ECO:0000256" key="2">
    <source>
        <dbReference type="ARBA" id="ARBA00022723"/>
    </source>
</evidence>
<feature type="transmembrane region" description="Helical" evidence="9">
    <location>
        <begin position="69"/>
        <end position="88"/>
    </location>
</feature>
<evidence type="ECO:0000256" key="3">
    <source>
        <dbReference type="ARBA" id="ARBA00022801"/>
    </source>
</evidence>
<keyword evidence="5 8" id="KW-0482">Metalloprotease</keyword>
<dbReference type="GO" id="GO:0004222">
    <property type="term" value="F:metalloendopeptidase activity"/>
    <property type="evidence" value="ECO:0007669"/>
    <property type="project" value="InterPro"/>
</dbReference>
<keyword evidence="9" id="KW-0472">Membrane</keyword>
<dbReference type="Gene3D" id="3.30.2010.10">
    <property type="entry name" value="Metalloproteases ('zincins'), catalytic domain"/>
    <property type="match status" value="1"/>
</dbReference>